<dbReference type="GO" id="GO:0005886">
    <property type="term" value="C:plasma membrane"/>
    <property type="evidence" value="ECO:0007669"/>
    <property type="project" value="TreeGrafter"/>
</dbReference>
<dbReference type="GO" id="GO:0004713">
    <property type="term" value="F:protein tyrosine kinase activity"/>
    <property type="evidence" value="ECO:0007669"/>
    <property type="project" value="TreeGrafter"/>
</dbReference>
<protein>
    <submittedName>
        <fullName evidence="4">Capsular polysaccharide transport system permease protein</fullName>
    </submittedName>
</protein>
<evidence type="ECO:0000313" key="4">
    <source>
        <dbReference type="EMBL" id="SEN97265.1"/>
    </source>
</evidence>
<dbReference type="InterPro" id="IPR050445">
    <property type="entry name" value="Bact_polysacc_biosynth/exp"/>
</dbReference>
<accession>A0A1H8KWM0</accession>
<keyword evidence="5" id="KW-1185">Reference proteome</keyword>
<keyword evidence="3" id="KW-0472">Membrane</keyword>
<dbReference type="PANTHER" id="PTHR32309">
    <property type="entry name" value="TYROSINE-PROTEIN KINASE"/>
    <property type="match status" value="1"/>
</dbReference>
<keyword evidence="1" id="KW-0175">Coiled coil</keyword>
<gene>
    <name evidence="4" type="ORF">SAMN05216227_10363</name>
</gene>
<feature type="compositionally biased region" description="Basic residues" evidence="2">
    <location>
        <begin position="1"/>
        <end position="12"/>
    </location>
</feature>
<proteinExistence type="predicted"/>
<dbReference type="OrthoDB" id="7810642at2"/>
<keyword evidence="3" id="KW-0812">Transmembrane</keyword>
<name>A0A1H8KWM0_9RHOB</name>
<feature type="transmembrane region" description="Helical" evidence="3">
    <location>
        <begin position="518"/>
        <end position="538"/>
    </location>
</feature>
<evidence type="ECO:0000256" key="2">
    <source>
        <dbReference type="SAM" id="MobiDB-lite"/>
    </source>
</evidence>
<sequence length="544" mass="60116">MTMKLTAKRFRTRRPEFPAAPAEGQTGLFDNADDGFGPGKFPTANPANLSSPAEVASEATMDKIKQEGLTGRQLRMARKLAQKYGLPATSDFDAVRVLRAAGVDPFQRTSMLDLVTSGGRPVQMPESRALTNVPQGDTVQLPQTIKPIQVPSTEARAEVNHAADIMKIQRDLSRRRRRKSSLLIARLVFFVLLPTVVTGWYYYMVATPLYATKSEFVIQQAQNPTAAAGGGLGGLLSGSPMATSQDSIAVQGYLQSREAMLRLDEEHEFRAHYSEPGIDPIQRLEPDATLEAAYKLYKRNFQIAYDPTEGLIKMEVIATTPEKSVEFANALIEYAEGQVDHLTQRLREDQMAGAREGFEDAEVKMMDSQRKVVELQEKFKVLSSEVEVTLITSQIGQLETILSQDRLSLQQMQSNARPNAARMDPLERRIAALESEIASLRGRLTQSADGTQSLAQVQSELLVAQADVQTRQLMLAQSIQSMETARSEANRQTRYLSLSVKPIPPDEATYPRAFESTLVAALIFAGVYLMISMTAAILREQITA</sequence>
<feature type="transmembrane region" description="Helical" evidence="3">
    <location>
        <begin position="183"/>
        <end position="203"/>
    </location>
</feature>
<dbReference type="AlphaFoldDB" id="A0A1H8KWM0"/>
<dbReference type="STRING" id="1077947.SAMN05216227_10363"/>
<dbReference type="PANTHER" id="PTHR32309:SF13">
    <property type="entry name" value="FERRIC ENTEROBACTIN TRANSPORT PROTEIN FEPE"/>
    <property type="match status" value="1"/>
</dbReference>
<feature type="region of interest" description="Disordered" evidence="2">
    <location>
        <begin position="1"/>
        <end position="28"/>
    </location>
</feature>
<feature type="coiled-coil region" evidence="1">
    <location>
        <begin position="358"/>
        <end position="385"/>
    </location>
</feature>
<evidence type="ECO:0000256" key="1">
    <source>
        <dbReference type="SAM" id="Coils"/>
    </source>
</evidence>
<evidence type="ECO:0000313" key="5">
    <source>
        <dbReference type="Proteomes" id="UP000183002"/>
    </source>
</evidence>
<evidence type="ECO:0000256" key="3">
    <source>
        <dbReference type="SAM" id="Phobius"/>
    </source>
</evidence>
<dbReference type="EMBL" id="FOCO01000036">
    <property type="protein sequence ID" value="SEN97265.1"/>
    <property type="molecule type" value="Genomic_DNA"/>
</dbReference>
<reference evidence="4 5" key="1">
    <citation type="submission" date="2016-10" db="EMBL/GenBank/DDBJ databases">
        <authorList>
            <person name="de Groot N.N."/>
        </authorList>
    </citation>
    <scope>NUCLEOTIDE SEQUENCE [LARGE SCALE GENOMIC DNA]</scope>
    <source>
        <strain evidence="4 5">CGMCC 1.10836</strain>
    </source>
</reference>
<dbReference type="Proteomes" id="UP000183002">
    <property type="component" value="Unassembled WGS sequence"/>
</dbReference>
<keyword evidence="3" id="KW-1133">Transmembrane helix</keyword>
<organism evidence="4 5">
    <name type="scientific">Pseudorhodobacter antarcticus</name>
    <dbReference type="NCBI Taxonomy" id="1077947"/>
    <lineage>
        <taxon>Bacteria</taxon>
        <taxon>Pseudomonadati</taxon>
        <taxon>Pseudomonadota</taxon>
        <taxon>Alphaproteobacteria</taxon>
        <taxon>Rhodobacterales</taxon>
        <taxon>Paracoccaceae</taxon>
        <taxon>Pseudorhodobacter</taxon>
    </lineage>
</organism>
<dbReference type="RefSeq" id="WP_050518975.1">
    <property type="nucleotide sequence ID" value="NZ_LGHU01000034.1"/>
</dbReference>